<organism evidence="2 3">
    <name type="scientific">Roseburia amylophila</name>
    <dbReference type="NCBI Taxonomy" id="2981794"/>
    <lineage>
        <taxon>Bacteria</taxon>
        <taxon>Bacillati</taxon>
        <taxon>Bacillota</taxon>
        <taxon>Clostridia</taxon>
        <taxon>Lachnospirales</taxon>
        <taxon>Lachnospiraceae</taxon>
        <taxon>Roseburia</taxon>
    </lineage>
</organism>
<gene>
    <name evidence="2" type="ORF">LKD47_10735</name>
</gene>
<dbReference type="CDD" id="cd04186">
    <property type="entry name" value="GT_2_like_c"/>
    <property type="match status" value="1"/>
</dbReference>
<sequence>MKLSLYNLRKGFRYLKNYGLKEFFIRLKEKGEPEQISYAEYAAGHKVTEAQLKIQTKESDKWSYRPLISCVYMGENREDALAMLEQQSYTNWNLTCINKLCTGKEIELSGEYAALIEAGDTIEPDALYELAHAIAFPKETKQSGIHWEEIGKPDLIYTDEDVRCPDESKTTETAEPLLKPDFSPDYLENYCYIRHLCCIRKTVFLQALKENDGNPATEELICRAAKQSDSIIHIPKVLYHTKAEHAPRVEHASMAAGSHEKKQPLVSILIPNKDEKASLEKCITSIRQGSYRNYEIIIIENNSKSEEIFDYYKELQMQYPDIRVVEWKPEIPGTFNYSAINNYGASYAKGEYLLFLNNDIEIITKDYMERMLTLCGKENTGAVGAKLYYPDDTIQHAGIVIGIGGHARGIAANMCVGQVRSDSGYMYRASLRQNLSAATAAFLMVPAKVFREVDGFCEALSVAFNDVDLCLKIRKKGYLIIYEPSVEAYHYESKSRGQEDTEEKVRRFQEEIEYMRTRWIDILKQGDPYYHPGLTRYRTDYSLGQKH</sequence>
<dbReference type="InterPro" id="IPR029044">
    <property type="entry name" value="Nucleotide-diphossugar_trans"/>
</dbReference>
<dbReference type="Pfam" id="PF00535">
    <property type="entry name" value="Glycos_transf_2"/>
    <property type="match status" value="1"/>
</dbReference>
<name>A0AAW4WFN5_9FIRM</name>
<dbReference type="Gene3D" id="3.90.550.10">
    <property type="entry name" value="Spore Coat Polysaccharide Biosynthesis Protein SpsA, Chain A"/>
    <property type="match status" value="2"/>
</dbReference>
<feature type="domain" description="Glycosyltransferase 2-like" evidence="1">
    <location>
        <begin position="267"/>
        <end position="399"/>
    </location>
</feature>
<dbReference type="InterPro" id="IPR001173">
    <property type="entry name" value="Glyco_trans_2-like"/>
</dbReference>
<dbReference type="PANTHER" id="PTHR43179">
    <property type="entry name" value="RHAMNOSYLTRANSFERASE WBBL"/>
    <property type="match status" value="1"/>
</dbReference>
<evidence type="ECO:0000313" key="3">
    <source>
        <dbReference type="Proteomes" id="UP001198893"/>
    </source>
</evidence>
<comment type="caution">
    <text evidence="2">The sequence shown here is derived from an EMBL/GenBank/DDBJ whole genome shotgun (WGS) entry which is preliminary data.</text>
</comment>
<evidence type="ECO:0000313" key="2">
    <source>
        <dbReference type="EMBL" id="MCC2242773.1"/>
    </source>
</evidence>
<protein>
    <submittedName>
        <fullName evidence="2">Glycosyltransferase family 2 protein</fullName>
    </submittedName>
</protein>
<accession>A0AAW4WFN5</accession>
<dbReference type="EMBL" id="JAJEQW010000011">
    <property type="protein sequence ID" value="MCC2242773.1"/>
    <property type="molecule type" value="Genomic_DNA"/>
</dbReference>
<dbReference type="AlphaFoldDB" id="A0AAW4WFN5"/>
<dbReference type="PANTHER" id="PTHR43179:SF7">
    <property type="entry name" value="RHAMNOSYLTRANSFERASE WBBL"/>
    <property type="match status" value="1"/>
</dbReference>
<dbReference type="SUPFAM" id="SSF53448">
    <property type="entry name" value="Nucleotide-diphospho-sugar transferases"/>
    <property type="match status" value="1"/>
</dbReference>
<dbReference type="Proteomes" id="UP001198893">
    <property type="component" value="Unassembled WGS sequence"/>
</dbReference>
<dbReference type="RefSeq" id="WP_227710454.1">
    <property type="nucleotide sequence ID" value="NZ_JAJEQW010000011.1"/>
</dbReference>
<reference evidence="2" key="1">
    <citation type="submission" date="2021-10" db="EMBL/GenBank/DDBJ databases">
        <title>Anaerobic single-cell dispensing facilitates the cultivation of human gut bacteria.</title>
        <authorList>
            <person name="Afrizal A."/>
        </authorList>
    </citation>
    <scope>NUCLEOTIDE SEQUENCE</scope>
    <source>
        <strain evidence="2">CLA-AA-H204</strain>
    </source>
</reference>
<proteinExistence type="predicted"/>
<evidence type="ECO:0000259" key="1">
    <source>
        <dbReference type="Pfam" id="PF00535"/>
    </source>
</evidence>